<evidence type="ECO:0000256" key="1">
    <source>
        <dbReference type="ARBA" id="ARBA00006484"/>
    </source>
</evidence>
<dbReference type="Proteomes" id="UP001165074">
    <property type="component" value="Unassembled WGS sequence"/>
</dbReference>
<dbReference type="InterPro" id="IPR050259">
    <property type="entry name" value="SDR"/>
</dbReference>
<dbReference type="InterPro" id="IPR020904">
    <property type="entry name" value="Sc_DH/Rdtase_CS"/>
</dbReference>
<dbReference type="Gene3D" id="3.40.50.720">
    <property type="entry name" value="NAD(P)-binding Rossmann-like Domain"/>
    <property type="match status" value="1"/>
</dbReference>
<comment type="similarity">
    <text evidence="1">Belongs to the short-chain dehydrogenases/reductases (SDR) family.</text>
</comment>
<dbReference type="Pfam" id="PF13561">
    <property type="entry name" value="adh_short_C2"/>
    <property type="match status" value="1"/>
</dbReference>
<keyword evidence="4" id="KW-1185">Reference proteome</keyword>
<gene>
    <name evidence="3" type="ORF">Airi02_030250</name>
</gene>
<evidence type="ECO:0000313" key="3">
    <source>
        <dbReference type="EMBL" id="GLY85096.1"/>
    </source>
</evidence>
<evidence type="ECO:0000256" key="2">
    <source>
        <dbReference type="ARBA" id="ARBA00023002"/>
    </source>
</evidence>
<dbReference type="PROSITE" id="PS00061">
    <property type="entry name" value="ADH_SHORT"/>
    <property type="match status" value="1"/>
</dbReference>
<reference evidence="3" key="1">
    <citation type="submission" date="2023-03" db="EMBL/GenBank/DDBJ databases">
        <title>Actinoallomurus iriomotensis NBRC 103684.</title>
        <authorList>
            <person name="Ichikawa N."/>
            <person name="Sato H."/>
            <person name="Tonouchi N."/>
        </authorList>
    </citation>
    <scope>NUCLEOTIDE SEQUENCE</scope>
    <source>
        <strain evidence="3">NBRC 103684</strain>
    </source>
</reference>
<proteinExistence type="inferred from homology"/>
<keyword evidence="2" id="KW-0560">Oxidoreductase</keyword>
<dbReference type="GO" id="GO:0016491">
    <property type="term" value="F:oxidoreductase activity"/>
    <property type="evidence" value="ECO:0007669"/>
    <property type="project" value="UniProtKB-KW"/>
</dbReference>
<sequence>MDLGLADRVVLITGGSGGIGGPVAHVFAEENARVAIAYRRNPDAARKVADQVERNGGKALVVPYELTDPAAIRTAVETITQEWGGVDVLVHSASPAGGPSLAPVPFEELSIETWRPQVRAEVEGAFATAQAVLPSMKERGWGRFVFLSAAIVGRGRTGDEAYVASKMALHGLSRTLATEALGHGILSNVVAPGPTVTEGYLRWAPEDLRRRIEGMPPEEIREQMAKLSPHVRISTPREVAAAIVFLASAANGNITGSVIHVSGGS</sequence>
<dbReference type="FunFam" id="3.40.50.720:FF:000084">
    <property type="entry name" value="Short-chain dehydrogenase reductase"/>
    <property type="match status" value="1"/>
</dbReference>
<name>A0A9W6S0K8_9ACTN</name>
<dbReference type="PRINTS" id="PR00081">
    <property type="entry name" value="GDHRDH"/>
</dbReference>
<comment type="caution">
    <text evidence="3">The sequence shown here is derived from an EMBL/GenBank/DDBJ whole genome shotgun (WGS) entry which is preliminary data.</text>
</comment>
<dbReference type="SUPFAM" id="SSF51735">
    <property type="entry name" value="NAD(P)-binding Rossmann-fold domains"/>
    <property type="match status" value="1"/>
</dbReference>
<evidence type="ECO:0000313" key="4">
    <source>
        <dbReference type="Proteomes" id="UP001165074"/>
    </source>
</evidence>
<dbReference type="InterPro" id="IPR002347">
    <property type="entry name" value="SDR_fam"/>
</dbReference>
<dbReference type="PANTHER" id="PTHR42879">
    <property type="entry name" value="3-OXOACYL-(ACYL-CARRIER-PROTEIN) REDUCTASE"/>
    <property type="match status" value="1"/>
</dbReference>
<dbReference type="GO" id="GO:0032787">
    <property type="term" value="P:monocarboxylic acid metabolic process"/>
    <property type="evidence" value="ECO:0007669"/>
    <property type="project" value="UniProtKB-ARBA"/>
</dbReference>
<organism evidence="3 4">
    <name type="scientific">Actinoallomurus iriomotensis</name>
    <dbReference type="NCBI Taxonomy" id="478107"/>
    <lineage>
        <taxon>Bacteria</taxon>
        <taxon>Bacillati</taxon>
        <taxon>Actinomycetota</taxon>
        <taxon>Actinomycetes</taxon>
        <taxon>Streptosporangiales</taxon>
        <taxon>Thermomonosporaceae</taxon>
        <taxon>Actinoallomurus</taxon>
    </lineage>
</organism>
<dbReference type="EMBL" id="BSTK01000004">
    <property type="protein sequence ID" value="GLY85096.1"/>
    <property type="molecule type" value="Genomic_DNA"/>
</dbReference>
<protein>
    <submittedName>
        <fullName evidence="3">Beta-ketoacyl-ACP reductase</fullName>
    </submittedName>
</protein>
<dbReference type="InterPro" id="IPR036291">
    <property type="entry name" value="NAD(P)-bd_dom_sf"/>
</dbReference>
<dbReference type="CDD" id="cd05233">
    <property type="entry name" value="SDR_c"/>
    <property type="match status" value="1"/>
</dbReference>
<accession>A0A9W6S0K8</accession>
<dbReference type="RefSeq" id="WP_285571668.1">
    <property type="nucleotide sequence ID" value="NZ_BSTK01000004.1"/>
</dbReference>
<dbReference type="AlphaFoldDB" id="A0A9W6S0K8"/>